<evidence type="ECO:0000313" key="8">
    <source>
        <dbReference type="EMBL" id="KAA6384991.1"/>
    </source>
</evidence>
<keyword evidence="1" id="KW-0808">Transferase</keyword>
<evidence type="ECO:0000256" key="6">
    <source>
        <dbReference type="ARBA" id="ARBA00023315"/>
    </source>
</evidence>
<dbReference type="PANTHER" id="PTHR23063:SF52">
    <property type="entry name" value="LYSOPHOSPHATIDYLCHOLINE ACYLTRANSFERASE"/>
    <property type="match status" value="1"/>
</dbReference>
<dbReference type="PANTHER" id="PTHR23063">
    <property type="entry name" value="PHOSPHOLIPID ACYLTRANSFERASE"/>
    <property type="match status" value="1"/>
</dbReference>
<evidence type="ECO:0000256" key="3">
    <source>
        <dbReference type="ARBA" id="ARBA00022989"/>
    </source>
</evidence>
<evidence type="ECO:0000256" key="2">
    <source>
        <dbReference type="ARBA" id="ARBA00022692"/>
    </source>
</evidence>
<evidence type="ECO:0000256" key="1">
    <source>
        <dbReference type="ARBA" id="ARBA00022679"/>
    </source>
</evidence>
<evidence type="ECO:0000256" key="5">
    <source>
        <dbReference type="ARBA" id="ARBA00023136"/>
    </source>
</evidence>
<evidence type="ECO:0000256" key="4">
    <source>
        <dbReference type="ARBA" id="ARBA00023098"/>
    </source>
</evidence>
<keyword evidence="3" id="KW-1133">Transmembrane helix</keyword>
<dbReference type="GO" id="GO:0006629">
    <property type="term" value="P:lipid metabolic process"/>
    <property type="evidence" value="ECO:0007669"/>
    <property type="project" value="UniProtKB-KW"/>
</dbReference>
<protein>
    <submittedName>
        <fullName evidence="8">Uncharacterized protein</fullName>
    </submittedName>
</protein>
<dbReference type="AlphaFoldDB" id="A0A5J4VR43"/>
<evidence type="ECO:0000313" key="9">
    <source>
        <dbReference type="Proteomes" id="UP000324800"/>
    </source>
</evidence>
<name>A0A5J4VR43_9EUKA</name>
<keyword evidence="4" id="KW-0443">Lipid metabolism</keyword>
<evidence type="ECO:0000256" key="7">
    <source>
        <dbReference type="SAM" id="MobiDB-lite"/>
    </source>
</evidence>
<proteinExistence type="predicted"/>
<dbReference type="OrthoDB" id="272512at2759"/>
<sequence length="163" mass="19679">TTGNGKQITRFRKGAFISGKPVRLFTINYISPHCSCAWESVNFMFYLYDMFTQFYLNFEMHVYDLYYPNEDEKEDPDLYAKHCGQFVADELKMPYRHDVDIVYKFLYHDLLRGRITWDEALEHIKKDEQRREKLQNERDKVKKERDKGKGIDQSNQPDKEKNE</sequence>
<organism evidence="8 9">
    <name type="scientific">Streblomastix strix</name>
    <dbReference type="NCBI Taxonomy" id="222440"/>
    <lineage>
        <taxon>Eukaryota</taxon>
        <taxon>Metamonada</taxon>
        <taxon>Preaxostyla</taxon>
        <taxon>Oxymonadida</taxon>
        <taxon>Streblomastigidae</taxon>
        <taxon>Streblomastix</taxon>
    </lineage>
</organism>
<comment type="caution">
    <text evidence="8">The sequence shown here is derived from an EMBL/GenBank/DDBJ whole genome shotgun (WGS) entry which is preliminary data.</text>
</comment>
<reference evidence="8 9" key="1">
    <citation type="submission" date="2019-03" db="EMBL/GenBank/DDBJ databases">
        <title>Single cell metagenomics reveals metabolic interactions within the superorganism composed of flagellate Streblomastix strix and complex community of Bacteroidetes bacteria on its surface.</title>
        <authorList>
            <person name="Treitli S.C."/>
            <person name="Kolisko M."/>
            <person name="Husnik F."/>
            <person name="Keeling P."/>
            <person name="Hampl V."/>
        </authorList>
    </citation>
    <scope>NUCLEOTIDE SEQUENCE [LARGE SCALE GENOMIC DNA]</scope>
    <source>
        <strain evidence="8">ST1C</strain>
    </source>
</reference>
<accession>A0A5J4VR43</accession>
<gene>
    <name evidence="8" type="ORF">EZS28_019480</name>
</gene>
<dbReference type="Proteomes" id="UP000324800">
    <property type="component" value="Unassembled WGS sequence"/>
</dbReference>
<dbReference type="GO" id="GO:0016746">
    <property type="term" value="F:acyltransferase activity"/>
    <property type="evidence" value="ECO:0007669"/>
    <property type="project" value="UniProtKB-KW"/>
</dbReference>
<dbReference type="EMBL" id="SNRW01005476">
    <property type="protein sequence ID" value="KAA6384991.1"/>
    <property type="molecule type" value="Genomic_DNA"/>
</dbReference>
<keyword evidence="2" id="KW-0812">Transmembrane</keyword>
<feature type="region of interest" description="Disordered" evidence="7">
    <location>
        <begin position="128"/>
        <end position="163"/>
    </location>
</feature>
<feature type="compositionally biased region" description="Basic and acidic residues" evidence="7">
    <location>
        <begin position="128"/>
        <end position="150"/>
    </location>
</feature>
<feature type="non-terminal residue" evidence="8">
    <location>
        <position position="1"/>
    </location>
</feature>
<keyword evidence="5" id="KW-0472">Membrane</keyword>
<keyword evidence="6" id="KW-0012">Acyltransferase</keyword>